<dbReference type="EMBL" id="UINC01138244">
    <property type="protein sequence ID" value="SVD24068.1"/>
    <property type="molecule type" value="Genomic_DNA"/>
</dbReference>
<organism evidence="1">
    <name type="scientific">marine metagenome</name>
    <dbReference type="NCBI Taxonomy" id="408172"/>
    <lineage>
        <taxon>unclassified sequences</taxon>
        <taxon>metagenomes</taxon>
        <taxon>ecological metagenomes</taxon>
    </lineage>
</organism>
<sequence>MSEVITVRFALTKSDGGDPPDLSILPRDKRTVEYVRSCMSFCPDFDEFDEKIKNYEFVDDGLSEMDVEGVTIIGHPAPIIRFELTESVDTRSFLRGVWLSSYKLEIPGTNEDDPLFFEDHNGYSSVE</sequence>
<proteinExistence type="predicted"/>
<protein>
    <submittedName>
        <fullName evidence="1">Uncharacterized protein</fullName>
    </submittedName>
</protein>
<reference evidence="1" key="1">
    <citation type="submission" date="2018-05" db="EMBL/GenBank/DDBJ databases">
        <authorList>
            <person name="Lanie J.A."/>
            <person name="Ng W.-L."/>
            <person name="Kazmierczak K.M."/>
            <person name="Andrzejewski T.M."/>
            <person name="Davidsen T.M."/>
            <person name="Wayne K.J."/>
            <person name="Tettelin H."/>
            <person name="Glass J.I."/>
            <person name="Rusch D."/>
            <person name="Podicherti R."/>
            <person name="Tsui H.-C.T."/>
            <person name="Winkler M.E."/>
        </authorList>
    </citation>
    <scope>NUCLEOTIDE SEQUENCE</scope>
</reference>
<dbReference type="AlphaFoldDB" id="A0A382TRI3"/>
<accession>A0A382TRI3</accession>
<gene>
    <name evidence="1" type="ORF">METZ01_LOCUS376922</name>
</gene>
<evidence type="ECO:0000313" key="1">
    <source>
        <dbReference type="EMBL" id="SVD24068.1"/>
    </source>
</evidence>
<name>A0A382TRI3_9ZZZZ</name>